<name>A0A0C3CYI4_OIDMZ</name>
<dbReference type="Proteomes" id="UP000054321">
    <property type="component" value="Unassembled WGS sequence"/>
</dbReference>
<evidence type="ECO:0008006" key="4">
    <source>
        <dbReference type="Google" id="ProtNLM"/>
    </source>
</evidence>
<dbReference type="STRING" id="913774.A0A0C3CYI4"/>
<sequence>MLSQASNPQLDQLEALAPSSDIIAPAAERQSCGDGRDVQPAMTIVGEELQKSDPPLQLERGENREASPHRSLIPTNDPSSVCSRLAPEPPFAVDTMGTFSSPSAVPISASLEPLFQVGQIVLQPEHADQTLALEPGIQDMVSASDMQQLPLDQDEWITTFFDNIQGFDASFTGRTPLNFTPMFHDAGTFSLDILSDDEVNAICWGSLESQAAFSDSAPAALSKLQEHSRFSRASSPHSRQDATRWLLTSPSLQKFDRDIINCFLSNFMRHIAPTFTSFIGFKVDAGTTADKILAMAAVGGLFCTTNGSFSLARAMCSDARRMVSVYSYGNLPEPEELQISVIQTATTDKATKLVSQCQFLTPPSSGPSSETWIRLTDDLYMLECYRVVLFQRPPNLYPTSTPTLYSPWEAHGSLLTNDSNNHRLLHTLRALMTPEGPTVAFENASQAGYTLAALLIFSWHAMPIKLAFVGDRGPWERSHFELGLNRWLKSHKGHIEDSTMLLFHLASIALHTNMASLHGLVHNVLQPSDQPINVTDAIKQWHNSDHSKIAVWHAGCLTQAAKRIVVSQRLMHSKMSTPANSGEENSKAPEPPHAAICMYLATLTLWASEVASEPVNVPIAKAALERGCSILSQFNVRIATLLENILRLLEEKM</sequence>
<proteinExistence type="predicted"/>
<protein>
    <recommendedName>
        <fullName evidence="4">Transcription factor domain-containing protein</fullName>
    </recommendedName>
</protein>
<evidence type="ECO:0000313" key="2">
    <source>
        <dbReference type="EMBL" id="KIM94732.1"/>
    </source>
</evidence>
<dbReference type="EMBL" id="KN832889">
    <property type="protein sequence ID" value="KIM94732.1"/>
    <property type="molecule type" value="Genomic_DNA"/>
</dbReference>
<evidence type="ECO:0000313" key="3">
    <source>
        <dbReference type="Proteomes" id="UP000054321"/>
    </source>
</evidence>
<dbReference type="AlphaFoldDB" id="A0A0C3CYI4"/>
<organism evidence="2 3">
    <name type="scientific">Oidiodendron maius (strain Zn)</name>
    <dbReference type="NCBI Taxonomy" id="913774"/>
    <lineage>
        <taxon>Eukaryota</taxon>
        <taxon>Fungi</taxon>
        <taxon>Dikarya</taxon>
        <taxon>Ascomycota</taxon>
        <taxon>Pezizomycotina</taxon>
        <taxon>Leotiomycetes</taxon>
        <taxon>Leotiomycetes incertae sedis</taxon>
        <taxon>Myxotrichaceae</taxon>
        <taxon>Oidiodendron</taxon>
    </lineage>
</organism>
<reference evidence="2 3" key="1">
    <citation type="submission" date="2014-04" db="EMBL/GenBank/DDBJ databases">
        <authorList>
            <consortium name="DOE Joint Genome Institute"/>
            <person name="Kuo A."/>
            <person name="Martino E."/>
            <person name="Perotto S."/>
            <person name="Kohler A."/>
            <person name="Nagy L.G."/>
            <person name="Floudas D."/>
            <person name="Copeland A."/>
            <person name="Barry K.W."/>
            <person name="Cichocki N."/>
            <person name="Veneault-Fourrey C."/>
            <person name="LaButti K."/>
            <person name="Lindquist E.A."/>
            <person name="Lipzen A."/>
            <person name="Lundell T."/>
            <person name="Morin E."/>
            <person name="Murat C."/>
            <person name="Sun H."/>
            <person name="Tunlid A."/>
            <person name="Henrissat B."/>
            <person name="Grigoriev I.V."/>
            <person name="Hibbett D.S."/>
            <person name="Martin F."/>
            <person name="Nordberg H.P."/>
            <person name="Cantor M.N."/>
            <person name="Hua S.X."/>
        </authorList>
    </citation>
    <scope>NUCLEOTIDE SEQUENCE [LARGE SCALE GENOMIC DNA]</scope>
    <source>
        <strain evidence="2 3">Zn</strain>
    </source>
</reference>
<feature type="compositionally biased region" description="Basic and acidic residues" evidence="1">
    <location>
        <begin position="59"/>
        <end position="68"/>
    </location>
</feature>
<evidence type="ECO:0000256" key="1">
    <source>
        <dbReference type="SAM" id="MobiDB-lite"/>
    </source>
</evidence>
<dbReference type="InParanoid" id="A0A0C3CYI4"/>
<feature type="region of interest" description="Disordered" evidence="1">
    <location>
        <begin position="28"/>
        <end position="82"/>
    </location>
</feature>
<feature type="compositionally biased region" description="Polar residues" evidence="1">
    <location>
        <begin position="73"/>
        <end position="82"/>
    </location>
</feature>
<accession>A0A0C3CYI4</accession>
<keyword evidence="3" id="KW-1185">Reference proteome</keyword>
<dbReference type="HOGENOM" id="CLU_419832_0_0_1"/>
<gene>
    <name evidence="2" type="ORF">OIDMADRAFT_149352</name>
</gene>
<dbReference type="OrthoDB" id="10018191at2759"/>
<reference evidence="3" key="2">
    <citation type="submission" date="2015-01" db="EMBL/GenBank/DDBJ databases">
        <title>Evolutionary Origins and Diversification of the Mycorrhizal Mutualists.</title>
        <authorList>
            <consortium name="DOE Joint Genome Institute"/>
            <consortium name="Mycorrhizal Genomics Consortium"/>
            <person name="Kohler A."/>
            <person name="Kuo A."/>
            <person name="Nagy L.G."/>
            <person name="Floudas D."/>
            <person name="Copeland A."/>
            <person name="Barry K.W."/>
            <person name="Cichocki N."/>
            <person name="Veneault-Fourrey C."/>
            <person name="LaButti K."/>
            <person name="Lindquist E.A."/>
            <person name="Lipzen A."/>
            <person name="Lundell T."/>
            <person name="Morin E."/>
            <person name="Murat C."/>
            <person name="Riley R."/>
            <person name="Ohm R."/>
            <person name="Sun H."/>
            <person name="Tunlid A."/>
            <person name="Henrissat B."/>
            <person name="Grigoriev I.V."/>
            <person name="Hibbett D.S."/>
            <person name="Martin F."/>
        </authorList>
    </citation>
    <scope>NUCLEOTIDE SEQUENCE [LARGE SCALE GENOMIC DNA]</scope>
    <source>
        <strain evidence="3">Zn</strain>
    </source>
</reference>